<protein>
    <submittedName>
        <fullName evidence="1">Uncharacterized protein</fullName>
    </submittedName>
</protein>
<comment type="caution">
    <text evidence="1">The sequence shown here is derived from an EMBL/GenBank/DDBJ whole genome shotgun (WGS) entry which is preliminary data.</text>
</comment>
<sequence>MTSGRPPLMLIYAARPIHHAAAAAGPASPARLHMLRFSFHFFLHTDCDVAEIKISYWSRPPPDALVAGCPSDVRAGRACARRRRRGTPRAQTMRPRRSILLDMERIHSSFMWTDDPFSVNATNGRSLDPAVESCTLLLLFPIRVRNGEQER</sequence>
<dbReference type="AlphaFoldDB" id="A0A4C1Y867"/>
<reference evidence="1 2" key="1">
    <citation type="journal article" date="2019" name="Commun. Biol.">
        <title>The bagworm genome reveals a unique fibroin gene that provides high tensile strength.</title>
        <authorList>
            <person name="Kono N."/>
            <person name="Nakamura H."/>
            <person name="Ohtoshi R."/>
            <person name="Tomita M."/>
            <person name="Numata K."/>
            <person name="Arakawa K."/>
        </authorList>
    </citation>
    <scope>NUCLEOTIDE SEQUENCE [LARGE SCALE GENOMIC DNA]</scope>
</reference>
<keyword evidence="2" id="KW-1185">Reference proteome</keyword>
<dbReference type="EMBL" id="BGZK01001085">
    <property type="protein sequence ID" value="GBP70759.1"/>
    <property type="molecule type" value="Genomic_DNA"/>
</dbReference>
<evidence type="ECO:0000313" key="2">
    <source>
        <dbReference type="Proteomes" id="UP000299102"/>
    </source>
</evidence>
<accession>A0A4C1Y867</accession>
<evidence type="ECO:0000313" key="1">
    <source>
        <dbReference type="EMBL" id="GBP70759.1"/>
    </source>
</evidence>
<name>A0A4C1Y867_EUMVA</name>
<gene>
    <name evidence="1" type="ORF">EVAR_50865_1</name>
</gene>
<organism evidence="1 2">
    <name type="scientific">Eumeta variegata</name>
    <name type="common">Bagworm moth</name>
    <name type="synonym">Eumeta japonica</name>
    <dbReference type="NCBI Taxonomy" id="151549"/>
    <lineage>
        <taxon>Eukaryota</taxon>
        <taxon>Metazoa</taxon>
        <taxon>Ecdysozoa</taxon>
        <taxon>Arthropoda</taxon>
        <taxon>Hexapoda</taxon>
        <taxon>Insecta</taxon>
        <taxon>Pterygota</taxon>
        <taxon>Neoptera</taxon>
        <taxon>Endopterygota</taxon>
        <taxon>Lepidoptera</taxon>
        <taxon>Glossata</taxon>
        <taxon>Ditrysia</taxon>
        <taxon>Tineoidea</taxon>
        <taxon>Psychidae</taxon>
        <taxon>Oiketicinae</taxon>
        <taxon>Eumeta</taxon>
    </lineage>
</organism>
<dbReference type="Proteomes" id="UP000299102">
    <property type="component" value="Unassembled WGS sequence"/>
</dbReference>
<proteinExistence type="predicted"/>